<dbReference type="Gene3D" id="3.40.50.620">
    <property type="entry name" value="HUPs"/>
    <property type="match status" value="1"/>
</dbReference>
<evidence type="ECO:0000256" key="5">
    <source>
        <dbReference type="ARBA" id="ARBA00022598"/>
    </source>
</evidence>
<comment type="subcellular location">
    <subcellularLocation>
        <location evidence="1 11">Cytoplasm</location>
    </subcellularLocation>
</comment>
<dbReference type="GO" id="GO:0004814">
    <property type="term" value="F:arginine-tRNA ligase activity"/>
    <property type="evidence" value="ECO:0007669"/>
    <property type="project" value="UniProtKB-UniRule"/>
</dbReference>
<accession>A0A4Y7R6G2</accession>
<evidence type="ECO:0000256" key="9">
    <source>
        <dbReference type="ARBA" id="ARBA00023146"/>
    </source>
</evidence>
<dbReference type="NCBIfam" id="TIGR00456">
    <property type="entry name" value="argS"/>
    <property type="match status" value="1"/>
</dbReference>
<comment type="caution">
    <text evidence="15">The sequence shown here is derived from an EMBL/GenBank/DDBJ whole genome shotgun (WGS) entry which is preliminary data.</text>
</comment>
<dbReference type="GO" id="GO:0005737">
    <property type="term" value="C:cytoplasm"/>
    <property type="evidence" value="ECO:0007669"/>
    <property type="project" value="UniProtKB-SubCell"/>
</dbReference>
<dbReference type="PRINTS" id="PR01038">
    <property type="entry name" value="TRNASYNTHARG"/>
</dbReference>
<dbReference type="CDD" id="cd07956">
    <property type="entry name" value="Anticodon_Ia_Arg"/>
    <property type="match status" value="1"/>
</dbReference>
<evidence type="ECO:0000256" key="4">
    <source>
        <dbReference type="ARBA" id="ARBA00022490"/>
    </source>
</evidence>
<evidence type="ECO:0000313" key="16">
    <source>
        <dbReference type="Proteomes" id="UP000298324"/>
    </source>
</evidence>
<dbReference type="InterPro" id="IPR005148">
    <property type="entry name" value="Arg-tRNA-synth_N"/>
</dbReference>
<keyword evidence="5 11" id="KW-0436">Ligase</keyword>
<name>A0A4Y7R6G2_9FIRM</name>
<dbReference type="Pfam" id="PF05746">
    <property type="entry name" value="DALR_1"/>
    <property type="match status" value="1"/>
</dbReference>
<dbReference type="PANTHER" id="PTHR11956">
    <property type="entry name" value="ARGINYL-TRNA SYNTHETASE"/>
    <property type="match status" value="1"/>
</dbReference>
<dbReference type="PANTHER" id="PTHR11956:SF5">
    <property type="entry name" value="ARGININE--TRNA LIGASE, CYTOPLASMIC"/>
    <property type="match status" value="1"/>
</dbReference>
<dbReference type="RefSeq" id="WP_134216746.1">
    <property type="nucleotide sequence ID" value="NZ_QFGA01000004.1"/>
</dbReference>
<dbReference type="SUPFAM" id="SSF52374">
    <property type="entry name" value="Nucleotidylyl transferase"/>
    <property type="match status" value="1"/>
</dbReference>
<keyword evidence="6 11" id="KW-0547">Nucleotide-binding</keyword>
<keyword evidence="16" id="KW-1185">Reference proteome</keyword>
<dbReference type="SUPFAM" id="SSF47323">
    <property type="entry name" value="Anticodon-binding domain of a subclass of class I aminoacyl-tRNA synthetases"/>
    <property type="match status" value="1"/>
</dbReference>
<keyword evidence="8 11" id="KW-0648">Protein biosynthesis</keyword>
<gene>
    <name evidence="11 15" type="primary">argS</name>
    <name evidence="15" type="ORF">Psch_03925</name>
</gene>
<dbReference type="GO" id="GO:0006420">
    <property type="term" value="P:arginyl-tRNA aminoacylation"/>
    <property type="evidence" value="ECO:0007669"/>
    <property type="project" value="UniProtKB-UniRule"/>
</dbReference>
<dbReference type="InterPro" id="IPR008909">
    <property type="entry name" value="DALR_anticod-bd"/>
</dbReference>
<dbReference type="Pfam" id="PF03485">
    <property type="entry name" value="Arg_tRNA_synt_N"/>
    <property type="match status" value="1"/>
</dbReference>
<organism evidence="15 16">
    <name type="scientific">Pelotomaculum schinkii</name>
    <dbReference type="NCBI Taxonomy" id="78350"/>
    <lineage>
        <taxon>Bacteria</taxon>
        <taxon>Bacillati</taxon>
        <taxon>Bacillota</taxon>
        <taxon>Clostridia</taxon>
        <taxon>Eubacteriales</taxon>
        <taxon>Desulfotomaculaceae</taxon>
        <taxon>Pelotomaculum</taxon>
    </lineage>
</organism>
<dbReference type="InterPro" id="IPR001412">
    <property type="entry name" value="aa-tRNA-synth_I_CS"/>
</dbReference>
<dbReference type="FunFam" id="3.40.50.620:FF:000062">
    <property type="entry name" value="Arginine--tRNA ligase"/>
    <property type="match status" value="1"/>
</dbReference>
<evidence type="ECO:0000256" key="3">
    <source>
        <dbReference type="ARBA" id="ARBA00011245"/>
    </source>
</evidence>
<evidence type="ECO:0000256" key="10">
    <source>
        <dbReference type="ARBA" id="ARBA00049339"/>
    </source>
</evidence>
<keyword evidence="4 11" id="KW-0963">Cytoplasm</keyword>
<dbReference type="InterPro" id="IPR009080">
    <property type="entry name" value="tRNAsynth_Ia_anticodon-bd"/>
</dbReference>
<dbReference type="GO" id="GO:0005524">
    <property type="term" value="F:ATP binding"/>
    <property type="evidence" value="ECO:0007669"/>
    <property type="project" value="UniProtKB-UniRule"/>
</dbReference>
<evidence type="ECO:0000256" key="7">
    <source>
        <dbReference type="ARBA" id="ARBA00022840"/>
    </source>
</evidence>
<dbReference type="CDD" id="cd00671">
    <property type="entry name" value="ArgRS_core"/>
    <property type="match status" value="1"/>
</dbReference>
<evidence type="ECO:0000256" key="11">
    <source>
        <dbReference type="HAMAP-Rule" id="MF_00123"/>
    </source>
</evidence>
<dbReference type="Pfam" id="PF00750">
    <property type="entry name" value="tRNA-synt_1d"/>
    <property type="match status" value="2"/>
</dbReference>
<feature type="domain" description="DALR anticodon binding" evidence="13">
    <location>
        <begin position="441"/>
        <end position="561"/>
    </location>
</feature>
<keyword evidence="9 11" id="KW-0030">Aminoacyl-tRNA synthetase</keyword>
<evidence type="ECO:0000256" key="2">
    <source>
        <dbReference type="ARBA" id="ARBA00005594"/>
    </source>
</evidence>
<comment type="catalytic activity">
    <reaction evidence="10 11">
        <text>tRNA(Arg) + L-arginine + ATP = L-arginyl-tRNA(Arg) + AMP + diphosphate</text>
        <dbReference type="Rhea" id="RHEA:20301"/>
        <dbReference type="Rhea" id="RHEA-COMP:9658"/>
        <dbReference type="Rhea" id="RHEA-COMP:9673"/>
        <dbReference type="ChEBI" id="CHEBI:30616"/>
        <dbReference type="ChEBI" id="CHEBI:32682"/>
        <dbReference type="ChEBI" id="CHEBI:33019"/>
        <dbReference type="ChEBI" id="CHEBI:78442"/>
        <dbReference type="ChEBI" id="CHEBI:78513"/>
        <dbReference type="ChEBI" id="CHEBI:456215"/>
        <dbReference type="EC" id="6.1.1.19"/>
    </reaction>
</comment>
<dbReference type="EC" id="6.1.1.19" evidence="11"/>
<dbReference type="AlphaFoldDB" id="A0A4Y7R6G2"/>
<sequence length="561" mass="62544">MSGLVEEVRSKLAEALKGSLQAARRSGAIRVDEVPDFTVEVPREKDHGDFATNLAMLLAKPARMAPRKAAEILTQHFSPVDSWVERVEIAGPGFINFYLDPAWVYQVIPDILHAGRDYGRLDLGHNKKVQVEFVSANPTGLLHMGNARGAALGDSIAAILDFAGYEVSREYYINDAGNQIENFGLSLEARYLQLFGRDIPVPEGGYHGEDILASACSFRDLNGDSYLERDPAERRAALVQFALEEKLGHIKRVLSDFGVKYDVWFSEQSLHDAGAVQKTLEFLKGRGFIYENEEALWFKATEFGVEKDEVVVRSNGVPTYFAADIAYHWNKFQRGFDWVINIWGADHHGHVPRMKGAVAALGYDPAALDVVIMQLVRLYKGGELVRMSKRSGQFVTLEELVEEVGRDAARYFFVMRGADSHLDFDLDLAKAETNENPVYYIQYAYARICSIFRQLTEQGGARPQPDQIDYSLLKEEAELALARKLADFPGEVASAAVGLAPQRIARYLHELAGLLHSFYNSHRVITSDQALTAARLVLMDATRITLKNALGLLGLTAPERM</sequence>
<feature type="short sequence motif" description="'HIGH' region" evidence="11">
    <location>
        <begin position="136"/>
        <end position="146"/>
    </location>
</feature>
<feature type="domain" description="Arginyl tRNA synthetase N-terminal" evidence="14">
    <location>
        <begin position="6"/>
        <end position="99"/>
    </location>
</feature>
<evidence type="ECO:0000256" key="1">
    <source>
        <dbReference type="ARBA" id="ARBA00004496"/>
    </source>
</evidence>
<evidence type="ECO:0000259" key="13">
    <source>
        <dbReference type="SMART" id="SM00836"/>
    </source>
</evidence>
<dbReference type="SUPFAM" id="SSF55190">
    <property type="entry name" value="Arginyl-tRNA synthetase (ArgRS), N-terminal 'additional' domain"/>
    <property type="match status" value="1"/>
</dbReference>
<dbReference type="FunFam" id="1.10.730.10:FF:000008">
    <property type="entry name" value="Arginine--tRNA ligase"/>
    <property type="match status" value="1"/>
</dbReference>
<dbReference type="Proteomes" id="UP000298324">
    <property type="component" value="Unassembled WGS sequence"/>
</dbReference>
<dbReference type="HAMAP" id="MF_00123">
    <property type="entry name" value="Arg_tRNA_synth"/>
    <property type="match status" value="1"/>
</dbReference>
<dbReference type="FunFam" id="3.30.1360.70:FF:000003">
    <property type="entry name" value="Arginine--tRNA ligase"/>
    <property type="match status" value="1"/>
</dbReference>
<dbReference type="InterPro" id="IPR036695">
    <property type="entry name" value="Arg-tRNA-synth_N_sf"/>
</dbReference>
<evidence type="ECO:0000256" key="6">
    <source>
        <dbReference type="ARBA" id="ARBA00022741"/>
    </source>
</evidence>
<dbReference type="EMBL" id="QFGA01000004">
    <property type="protein sequence ID" value="TEB04200.1"/>
    <property type="molecule type" value="Genomic_DNA"/>
</dbReference>
<keyword evidence="7 11" id="KW-0067">ATP-binding</keyword>
<dbReference type="SMART" id="SM00836">
    <property type="entry name" value="DALR_1"/>
    <property type="match status" value="1"/>
</dbReference>
<dbReference type="Gene3D" id="1.10.730.10">
    <property type="entry name" value="Isoleucyl-tRNA Synthetase, Domain 1"/>
    <property type="match status" value="1"/>
</dbReference>
<comment type="subunit">
    <text evidence="3 11">Monomer.</text>
</comment>
<reference evidence="15 16" key="1">
    <citation type="journal article" date="2018" name="Environ. Microbiol.">
        <title>Novel energy conservation strategies and behaviour of Pelotomaculum schinkii driving syntrophic propionate catabolism.</title>
        <authorList>
            <person name="Hidalgo-Ahumada C.A.P."/>
            <person name="Nobu M.K."/>
            <person name="Narihiro T."/>
            <person name="Tamaki H."/>
            <person name="Liu W.T."/>
            <person name="Kamagata Y."/>
            <person name="Stams A.J.M."/>
            <person name="Imachi H."/>
            <person name="Sousa D.Z."/>
        </authorList>
    </citation>
    <scope>NUCLEOTIDE SEQUENCE [LARGE SCALE GENOMIC DNA]</scope>
    <source>
        <strain evidence="15 16">HH</strain>
    </source>
</reference>
<proteinExistence type="inferred from homology"/>
<dbReference type="Gene3D" id="3.30.1360.70">
    <property type="entry name" value="Arginyl tRNA synthetase N-terminal domain"/>
    <property type="match status" value="1"/>
</dbReference>
<protein>
    <recommendedName>
        <fullName evidence="11">Arginine--tRNA ligase</fullName>
        <ecNumber evidence="11">6.1.1.19</ecNumber>
    </recommendedName>
    <alternativeName>
        <fullName evidence="11">Arginyl-tRNA synthetase</fullName>
        <shortName evidence="11">ArgRS</shortName>
    </alternativeName>
</protein>
<evidence type="ECO:0000256" key="8">
    <source>
        <dbReference type="ARBA" id="ARBA00022917"/>
    </source>
</evidence>
<dbReference type="InterPro" id="IPR014729">
    <property type="entry name" value="Rossmann-like_a/b/a_fold"/>
</dbReference>
<dbReference type="InterPro" id="IPR001278">
    <property type="entry name" value="Arg-tRNA-ligase"/>
</dbReference>
<evidence type="ECO:0000313" key="15">
    <source>
        <dbReference type="EMBL" id="TEB04200.1"/>
    </source>
</evidence>
<dbReference type="PROSITE" id="PS00178">
    <property type="entry name" value="AA_TRNA_LIGASE_I"/>
    <property type="match status" value="1"/>
</dbReference>
<dbReference type="SMART" id="SM01016">
    <property type="entry name" value="Arg_tRNA_synt_N"/>
    <property type="match status" value="1"/>
</dbReference>
<evidence type="ECO:0000256" key="12">
    <source>
        <dbReference type="RuleBase" id="RU363038"/>
    </source>
</evidence>
<dbReference type="InterPro" id="IPR035684">
    <property type="entry name" value="ArgRS_core"/>
</dbReference>
<evidence type="ECO:0000259" key="14">
    <source>
        <dbReference type="SMART" id="SM01016"/>
    </source>
</evidence>
<comment type="similarity">
    <text evidence="2 11 12">Belongs to the class-I aminoacyl-tRNA synthetase family.</text>
</comment>